<keyword evidence="3" id="KW-0472">Membrane</keyword>
<dbReference type="Proteomes" id="UP000000814">
    <property type="component" value="Chromosome"/>
</dbReference>
<dbReference type="OrthoDB" id="1948482at2"/>
<dbReference type="RefSeq" id="WP_010963986.1">
    <property type="nucleotide sequence ID" value="NC_003030.1"/>
</dbReference>
<dbReference type="GO" id="GO:1990281">
    <property type="term" value="C:efflux pump complex"/>
    <property type="evidence" value="ECO:0007669"/>
    <property type="project" value="TreeGrafter"/>
</dbReference>
<accession>Q97L95</accession>
<dbReference type="GeneID" id="44997178"/>
<dbReference type="PANTHER" id="PTHR30469:SF33">
    <property type="entry name" value="SLR1207 PROTEIN"/>
    <property type="match status" value="1"/>
</dbReference>
<dbReference type="Gene3D" id="2.40.50.100">
    <property type="match status" value="1"/>
</dbReference>
<feature type="transmembrane region" description="Helical" evidence="3">
    <location>
        <begin position="7"/>
        <end position="27"/>
    </location>
</feature>
<evidence type="ECO:0000256" key="1">
    <source>
        <dbReference type="SAM" id="Coils"/>
    </source>
</evidence>
<feature type="compositionally biased region" description="Low complexity" evidence="2">
    <location>
        <begin position="175"/>
        <end position="190"/>
    </location>
</feature>
<keyword evidence="1" id="KW-0175">Coiled coil</keyword>
<feature type="region of interest" description="Disordered" evidence="2">
    <location>
        <begin position="168"/>
        <end position="192"/>
    </location>
</feature>
<dbReference type="STRING" id="272562.CA_C0667"/>
<dbReference type="EMBL" id="AE001437">
    <property type="protein sequence ID" value="AAK78644.1"/>
    <property type="molecule type" value="Genomic_DNA"/>
</dbReference>
<reference evidence="4 5" key="1">
    <citation type="journal article" date="2001" name="J. Bacteriol.">
        <title>Genome sequence and comparative analysis of the solvent-producing bacterium Clostridium acetobutylicum.</title>
        <authorList>
            <person name="Nolling J."/>
            <person name="Breton G."/>
            <person name="Omelchenko M.V."/>
            <person name="Makarova K.S."/>
            <person name="Zeng Q."/>
            <person name="Gibson R."/>
            <person name="Lee H.M."/>
            <person name="Dubois J."/>
            <person name="Qiu D."/>
            <person name="Hitti J."/>
            <person name="Wolf Y.I."/>
            <person name="Tatusov R.L."/>
            <person name="Sabathe F."/>
            <person name="Doucette-Stamm L."/>
            <person name="Soucaille P."/>
            <person name="Daly M.J."/>
            <person name="Bennett G.N."/>
            <person name="Koonin E.V."/>
            <person name="Smith D.R."/>
        </authorList>
    </citation>
    <scope>NUCLEOTIDE SEQUENCE [LARGE SCALE GENOMIC DNA]</scope>
    <source>
        <strain evidence="5">ATCC 824 / DSM 792 / JCM 1419 / LMG 5710 / VKM B-1787</strain>
    </source>
</reference>
<gene>
    <name evidence="4" type="ordered locus">CA_C0667</name>
</gene>
<evidence type="ECO:0000256" key="2">
    <source>
        <dbReference type="SAM" id="MobiDB-lite"/>
    </source>
</evidence>
<dbReference type="AlphaFoldDB" id="Q97L95"/>
<dbReference type="PATRIC" id="fig|272562.8.peg.870"/>
<name>Q97L95_CLOAB</name>
<evidence type="ECO:0000256" key="3">
    <source>
        <dbReference type="SAM" id="Phobius"/>
    </source>
</evidence>
<dbReference type="GO" id="GO:0015562">
    <property type="term" value="F:efflux transmembrane transporter activity"/>
    <property type="evidence" value="ECO:0007669"/>
    <property type="project" value="TreeGrafter"/>
</dbReference>
<keyword evidence="3" id="KW-0812">Transmembrane</keyword>
<feature type="coiled-coil region" evidence="1">
    <location>
        <begin position="96"/>
        <end position="123"/>
    </location>
</feature>
<sequence length="378" mass="41598">MKNKKNKVVTISIIVFVGIVIICTYFSKTIKNMLLPEVTVCYAKPGTIGESFETTGTIQYENTHKIYPMSNWQIKQICVKLNQDVKKGDVLAKVDNDEISLKEKEEQEVIMQLQDEINSLKKAPAPDQDKIKENQYKLDTENIKYKAIRKGLTNDGSILSDVDGKVVSINSQNGQSPQDAQSDSSSSSQAGDNIQAASNALFEIISSDATFSVKWTASTKDAEGLSIGDTVNVTAQDGENSNAETAAISEKKYDSTKDEYEFLATISGKSDFKENDKVTVSTQGNIKKYNNVIPKSCLYDDNGVDYIYAVKAKDGALENEEYVERIQVKVIDSDSLNCSIKSVNNGQLDKSNYGIVSSSSKSINDNSEVKLVTTEVSR</sequence>
<evidence type="ECO:0000313" key="4">
    <source>
        <dbReference type="EMBL" id="AAK78644.1"/>
    </source>
</evidence>
<dbReference type="eggNOG" id="COG0845">
    <property type="taxonomic scope" value="Bacteria"/>
</dbReference>
<keyword evidence="3" id="KW-1133">Transmembrane helix</keyword>
<dbReference type="KEGG" id="cac:CA_C0667"/>
<dbReference type="PIR" id="A96982">
    <property type="entry name" value="A96982"/>
</dbReference>
<evidence type="ECO:0000313" key="5">
    <source>
        <dbReference type="Proteomes" id="UP000000814"/>
    </source>
</evidence>
<organism evidence="4 5">
    <name type="scientific">Clostridium acetobutylicum (strain ATCC 824 / DSM 792 / JCM 1419 / IAM 19013 / LMG 5710 / NBRC 13948 / NRRL B-527 / VKM B-1787 / 2291 / W)</name>
    <dbReference type="NCBI Taxonomy" id="272562"/>
    <lineage>
        <taxon>Bacteria</taxon>
        <taxon>Bacillati</taxon>
        <taxon>Bacillota</taxon>
        <taxon>Clostridia</taxon>
        <taxon>Eubacteriales</taxon>
        <taxon>Clostridiaceae</taxon>
        <taxon>Clostridium</taxon>
    </lineage>
</organism>
<keyword evidence="5" id="KW-1185">Reference proteome</keyword>
<proteinExistence type="predicted"/>
<dbReference type="HOGENOM" id="CLU_741250_0_0_9"/>
<protein>
    <submittedName>
        <fullName evidence="4">Sugar-binding periplasmic protein</fullName>
    </submittedName>
</protein>
<dbReference type="PANTHER" id="PTHR30469">
    <property type="entry name" value="MULTIDRUG RESISTANCE PROTEIN MDTA"/>
    <property type="match status" value="1"/>
</dbReference>